<sequence length="199" mass="22211">MLNLNFTLQRQQMYGSESSSSLRGPGRTVGLIPRGRSRPRRWLRHSSSSCVCTWCGQTLATSLPKLEGNMTCFNSPEPCQSPVQVVEGEPVNSFGLESQEVSFHPSCSSLQKQQEQTPVSSAENYFFPYFIIDKAGNSFTRKFEFRSKPVHTPCSPRLAVNNIPDAQITPGTLSPTPFQDFWGEMKTLGAKQEVEQVKT</sequence>
<name>A0A3L8SXV1_CHLGU</name>
<organism evidence="2 3">
    <name type="scientific">Chloebia gouldiae</name>
    <name type="common">Gouldian finch</name>
    <name type="synonym">Erythrura gouldiae</name>
    <dbReference type="NCBI Taxonomy" id="44316"/>
    <lineage>
        <taxon>Eukaryota</taxon>
        <taxon>Metazoa</taxon>
        <taxon>Chordata</taxon>
        <taxon>Craniata</taxon>
        <taxon>Vertebrata</taxon>
        <taxon>Euteleostomi</taxon>
        <taxon>Archelosauria</taxon>
        <taxon>Archosauria</taxon>
        <taxon>Dinosauria</taxon>
        <taxon>Saurischia</taxon>
        <taxon>Theropoda</taxon>
        <taxon>Coelurosauria</taxon>
        <taxon>Aves</taxon>
        <taxon>Neognathae</taxon>
        <taxon>Neoaves</taxon>
        <taxon>Telluraves</taxon>
        <taxon>Australaves</taxon>
        <taxon>Passeriformes</taxon>
        <taxon>Passeroidea</taxon>
        <taxon>Passeridae</taxon>
        <taxon>Chloebia</taxon>
    </lineage>
</organism>
<feature type="region of interest" description="Disordered" evidence="1">
    <location>
        <begin position="15"/>
        <end position="34"/>
    </location>
</feature>
<keyword evidence="3" id="KW-1185">Reference proteome</keyword>
<reference evidence="2 3" key="1">
    <citation type="journal article" date="2018" name="Proc. R. Soc. B">
        <title>A non-coding region near Follistatin controls head colour polymorphism in the Gouldian finch.</title>
        <authorList>
            <person name="Toomey M.B."/>
            <person name="Marques C.I."/>
            <person name="Andrade P."/>
            <person name="Araujo P.M."/>
            <person name="Sabatino S."/>
            <person name="Gazda M.A."/>
            <person name="Afonso S."/>
            <person name="Lopes R.J."/>
            <person name="Corbo J.C."/>
            <person name="Carneiro M."/>
        </authorList>
    </citation>
    <scope>NUCLEOTIDE SEQUENCE [LARGE SCALE GENOMIC DNA]</scope>
    <source>
        <strain evidence="2">Red01</strain>
        <tissue evidence="2">Muscle</tissue>
    </source>
</reference>
<evidence type="ECO:0000313" key="3">
    <source>
        <dbReference type="Proteomes" id="UP000276834"/>
    </source>
</evidence>
<dbReference type="Proteomes" id="UP000276834">
    <property type="component" value="Unassembled WGS sequence"/>
</dbReference>
<dbReference type="EMBL" id="QUSF01000003">
    <property type="protein sequence ID" value="RLW11272.1"/>
    <property type="molecule type" value="Genomic_DNA"/>
</dbReference>
<protein>
    <submittedName>
        <fullName evidence="2">Uncharacterized protein</fullName>
    </submittedName>
</protein>
<dbReference type="AlphaFoldDB" id="A0A3L8SXV1"/>
<evidence type="ECO:0000256" key="1">
    <source>
        <dbReference type="SAM" id="MobiDB-lite"/>
    </source>
</evidence>
<evidence type="ECO:0000313" key="2">
    <source>
        <dbReference type="EMBL" id="RLW11272.1"/>
    </source>
</evidence>
<gene>
    <name evidence="2" type="ORF">DV515_00001373</name>
</gene>
<accession>A0A3L8SXV1</accession>
<comment type="caution">
    <text evidence="2">The sequence shown here is derived from an EMBL/GenBank/DDBJ whole genome shotgun (WGS) entry which is preliminary data.</text>
</comment>
<proteinExistence type="predicted"/>